<keyword evidence="1" id="KW-0805">Transcription regulation</keyword>
<gene>
    <name evidence="5" type="ORF">F5X71_27145</name>
</gene>
<dbReference type="Pfam" id="PF00392">
    <property type="entry name" value="GntR"/>
    <property type="match status" value="1"/>
</dbReference>
<dbReference type="InterPro" id="IPR036388">
    <property type="entry name" value="WH-like_DNA-bd_sf"/>
</dbReference>
<dbReference type="InterPro" id="IPR036390">
    <property type="entry name" value="WH_DNA-bd_sf"/>
</dbReference>
<keyword evidence="3" id="KW-0804">Transcription</keyword>
<dbReference type="Proteomes" id="UP000501705">
    <property type="component" value="Chromosome"/>
</dbReference>
<dbReference type="GO" id="GO:0003700">
    <property type="term" value="F:DNA-binding transcription factor activity"/>
    <property type="evidence" value="ECO:0007669"/>
    <property type="project" value="InterPro"/>
</dbReference>
<organism evidence="5 6">
    <name type="scientific">Nocardia brasiliensis</name>
    <dbReference type="NCBI Taxonomy" id="37326"/>
    <lineage>
        <taxon>Bacteria</taxon>
        <taxon>Bacillati</taxon>
        <taxon>Actinomycetota</taxon>
        <taxon>Actinomycetes</taxon>
        <taxon>Mycobacteriales</taxon>
        <taxon>Nocardiaceae</taxon>
        <taxon>Nocardia</taxon>
    </lineage>
</organism>
<reference evidence="5 6" key="1">
    <citation type="journal article" date="2019" name="ACS Chem. Biol.">
        <title>Identification and Mobilization of a Cryptic Antibiotic Biosynthesis Gene Locus from a Human-Pathogenic Nocardia Isolate.</title>
        <authorList>
            <person name="Herisse M."/>
            <person name="Ishida K."/>
            <person name="Porter J.L."/>
            <person name="Howden B."/>
            <person name="Hertweck C."/>
            <person name="Stinear T.P."/>
            <person name="Pidot S.J."/>
        </authorList>
    </citation>
    <scope>NUCLEOTIDE SEQUENCE [LARGE SCALE GENOMIC DNA]</scope>
    <source>
        <strain evidence="5 6">AUSMDU00024985</strain>
    </source>
</reference>
<dbReference type="SMART" id="SM00345">
    <property type="entry name" value="HTH_GNTR"/>
    <property type="match status" value="1"/>
</dbReference>
<proteinExistence type="predicted"/>
<evidence type="ECO:0000256" key="1">
    <source>
        <dbReference type="ARBA" id="ARBA00023015"/>
    </source>
</evidence>
<dbReference type="PANTHER" id="PTHR38445">
    <property type="entry name" value="HTH-TYPE TRANSCRIPTIONAL REPRESSOR YTRA"/>
    <property type="match status" value="1"/>
</dbReference>
<dbReference type="AlphaFoldDB" id="A0A6G9Y3T9"/>
<sequence>MLWRIDQSSRVSLQDQIAACVRRAVTAGELVVNEQLPPATELAHALAVDRNTVLAAYRRLREEGVVDFRRGRGVRVTATAPTSAPVEQAVHQLIESARVNGYSKAEVLGLIEELM</sequence>
<dbReference type="PANTHER" id="PTHR38445:SF7">
    <property type="entry name" value="GNTR-FAMILY TRANSCRIPTIONAL REGULATOR"/>
    <property type="match status" value="1"/>
</dbReference>
<keyword evidence="2" id="KW-0238">DNA-binding</keyword>
<protein>
    <submittedName>
        <fullName evidence="5">GntR family transcriptional regulator</fullName>
    </submittedName>
</protein>
<evidence type="ECO:0000313" key="6">
    <source>
        <dbReference type="Proteomes" id="UP000501705"/>
    </source>
</evidence>
<feature type="domain" description="HTH gntR-type" evidence="4">
    <location>
        <begin position="11"/>
        <end position="79"/>
    </location>
</feature>
<dbReference type="CDD" id="cd07377">
    <property type="entry name" value="WHTH_GntR"/>
    <property type="match status" value="1"/>
</dbReference>
<evidence type="ECO:0000259" key="4">
    <source>
        <dbReference type="PROSITE" id="PS50949"/>
    </source>
</evidence>
<evidence type="ECO:0000313" key="5">
    <source>
        <dbReference type="EMBL" id="QIS07726.1"/>
    </source>
</evidence>
<dbReference type="EMBL" id="CP046171">
    <property type="protein sequence ID" value="QIS07726.1"/>
    <property type="molecule type" value="Genomic_DNA"/>
</dbReference>
<evidence type="ECO:0000256" key="3">
    <source>
        <dbReference type="ARBA" id="ARBA00023163"/>
    </source>
</evidence>
<dbReference type="PRINTS" id="PR00035">
    <property type="entry name" value="HTHGNTR"/>
</dbReference>
<dbReference type="PROSITE" id="PS50949">
    <property type="entry name" value="HTH_GNTR"/>
    <property type="match status" value="1"/>
</dbReference>
<dbReference type="Gene3D" id="1.10.10.10">
    <property type="entry name" value="Winged helix-like DNA-binding domain superfamily/Winged helix DNA-binding domain"/>
    <property type="match status" value="1"/>
</dbReference>
<name>A0A6G9Y3T9_NOCBR</name>
<dbReference type="GO" id="GO:0003677">
    <property type="term" value="F:DNA binding"/>
    <property type="evidence" value="ECO:0007669"/>
    <property type="project" value="UniProtKB-KW"/>
</dbReference>
<dbReference type="InterPro" id="IPR000524">
    <property type="entry name" value="Tscrpt_reg_HTH_GntR"/>
</dbReference>
<accession>A0A6G9Y3T9</accession>
<evidence type="ECO:0000256" key="2">
    <source>
        <dbReference type="ARBA" id="ARBA00023125"/>
    </source>
</evidence>
<dbReference type="SUPFAM" id="SSF46785">
    <property type="entry name" value="Winged helix' DNA-binding domain"/>
    <property type="match status" value="1"/>
</dbReference>